<evidence type="ECO:0008006" key="4">
    <source>
        <dbReference type="Google" id="ProtNLM"/>
    </source>
</evidence>
<keyword evidence="1" id="KW-0732">Signal</keyword>
<gene>
    <name evidence="2" type="ORF">BU16DRAFT_563267</name>
</gene>
<dbReference type="Proteomes" id="UP000799750">
    <property type="component" value="Unassembled WGS sequence"/>
</dbReference>
<protein>
    <recommendedName>
        <fullName evidence="4">Lysine-specific metallo-endopeptidase domain-containing protein</fullName>
    </recommendedName>
</protein>
<feature type="signal peptide" evidence="1">
    <location>
        <begin position="1"/>
        <end position="19"/>
    </location>
</feature>
<sequence length="330" mass="37425">MKLHTRILFALANCSLSIAAGLWSLDSSCEKWSDQIKVGVHEALDLATNAWQVMEDHANEDQVKAMSKLLLTNRAGDNYESNFNAAKATFANLKAITREPGNFAARSDMRNTIFYCDDARFDKAYLGGPDWRETIRDFLVLEKNTATLKNCYDIGQKKTDLTKMTTKVPKHFDEAGWRAALQKDRTTKRAGFEAATDYSCSIDVCPWFIEKFAAQGFPKIDKDRIEWALELQNTGAELPPNTGALKNYPKRYFDFMKTFTSTVLHELTHTTQGGELVDYSQPLCYDWDCCVSIKQPTNSDTISILAMVLKMWTLGYYVDRDGDIYKLAES</sequence>
<feature type="chain" id="PRO_5025339690" description="Lysine-specific metallo-endopeptidase domain-containing protein" evidence="1">
    <location>
        <begin position="20"/>
        <end position="330"/>
    </location>
</feature>
<dbReference type="AlphaFoldDB" id="A0A6A6QRH7"/>
<dbReference type="EMBL" id="MU004191">
    <property type="protein sequence ID" value="KAF2494343.1"/>
    <property type="molecule type" value="Genomic_DNA"/>
</dbReference>
<evidence type="ECO:0000313" key="3">
    <source>
        <dbReference type="Proteomes" id="UP000799750"/>
    </source>
</evidence>
<proteinExistence type="predicted"/>
<reference evidence="2" key="1">
    <citation type="journal article" date="2020" name="Stud. Mycol.">
        <title>101 Dothideomycetes genomes: a test case for predicting lifestyles and emergence of pathogens.</title>
        <authorList>
            <person name="Haridas S."/>
            <person name="Albert R."/>
            <person name="Binder M."/>
            <person name="Bloem J."/>
            <person name="Labutti K."/>
            <person name="Salamov A."/>
            <person name="Andreopoulos B."/>
            <person name="Baker S."/>
            <person name="Barry K."/>
            <person name="Bills G."/>
            <person name="Bluhm B."/>
            <person name="Cannon C."/>
            <person name="Castanera R."/>
            <person name="Culley D."/>
            <person name="Daum C."/>
            <person name="Ezra D."/>
            <person name="Gonzalez J."/>
            <person name="Henrissat B."/>
            <person name="Kuo A."/>
            <person name="Liang C."/>
            <person name="Lipzen A."/>
            <person name="Lutzoni F."/>
            <person name="Magnuson J."/>
            <person name="Mondo S."/>
            <person name="Nolan M."/>
            <person name="Ohm R."/>
            <person name="Pangilinan J."/>
            <person name="Park H.-J."/>
            <person name="Ramirez L."/>
            <person name="Alfaro M."/>
            <person name="Sun H."/>
            <person name="Tritt A."/>
            <person name="Yoshinaga Y."/>
            <person name="Zwiers L.-H."/>
            <person name="Turgeon B."/>
            <person name="Goodwin S."/>
            <person name="Spatafora J."/>
            <person name="Crous P."/>
            <person name="Grigoriev I."/>
        </authorList>
    </citation>
    <scope>NUCLEOTIDE SEQUENCE</scope>
    <source>
        <strain evidence="2">CBS 269.34</strain>
    </source>
</reference>
<evidence type="ECO:0000313" key="2">
    <source>
        <dbReference type="EMBL" id="KAF2494343.1"/>
    </source>
</evidence>
<evidence type="ECO:0000256" key="1">
    <source>
        <dbReference type="SAM" id="SignalP"/>
    </source>
</evidence>
<keyword evidence="3" id="KW-1185">Reference proteome</keyword>
<name>A0A6A6QRH7_9PEZI</name>
<organism evidence="2 3">
    <name type="scientific">Lophium mytilinum</name>
    <dbReference type="NCBI Taxonomy" id="390894"/>
    <lineage>
        <taxon>Eukaryota</taxon>
        <taxon>Fungi</taxon>
        <taxon>Dikarya</taxon>
        <taxon>Ascomycota</taxon>
        <taxon>Pezizomycotina</taxon>
        <taxon>Dothideomycetes</taxon>
        <taxon>Pleosporomycetidae</taxon>
        <taxon>Mytilinidiales</taxon>
        <taxon>Mytilinidiaceae</taxon>
        <taxon>Lophium</taxon>
    </lineage>
</organism>
<accession>A0A6A6QRH7</accession>
<dbReference type="OrthoDB" id="3776585at2759"/>